<dbReference type="PROSITE" id="PS51186">
    <property type="entry name" value="GNAT"/>
    <property type="match status" value="1"/>
</dbReference>
<organism evidence="2 3">
    <name type="scientific">Hymenobacter negativus</name>
    <dbReference type="NCBI Taxonomy" id="2795026"/>
    <lineage>
        <taxon>Bacteria</taxon>
        <taxon>Pseudomonadati</taxon>
        <taxon>Bacteroidota</taxon>
        <taxon>Cytophagia</taxon>
        <taxon>Cytophagales</taxon>
        <taxon>Hymenobacteraceae</taxon>
        <taxon>Hymenobacter</taxon>
    </lineage>
</organism>
<sequence length="273" mass="29032">MTFSDHDLAQRLELTEARSNAAFVEARARIFPKSGAQWQAIAGAYVLFDGPGSPLTQTFGLGLFEETTAVDLDRIEAFFAARQAPVLHEISPLASPTLLPLLGARGYQPIEFTSVLYQDLTPASAPEPPHSDIRTRIIGPEEADAWASTAAAGWLEEAPELTAFLRELGAVSAQSAGMTCFVAEAEGAAIATASLYMHGGVALLAGASTVLVGRRRGAQAALLAARLHHAAAHGCTLAMMGALPGSQSQRNAERHGFRIAYTRAKWQLLREGR</sequence>
<keyword evidence="3" id="KW-1185">Reference proteome</keyword>
<reference evidence="2 3" key="1">
    <citation type="submission" date="2020-12" db="EMBL/GenBank/DDBJ databases">
        <title>Hymenobacter sp.</title>
        <authorList>
            <person name="Kim M.K."/>
        </authorList>
    </citation>
    <scope>NUCLEOTIDE SEQUENCE [LARGE SCALE GENOMIC DNA]</scope>
    <source>
        <strain evidence="2 3">BT442</strain>
    </source>
</reference>
<dbReference type="Gene3D" id="3.40.630.30">
    <property type="match status" value="1"/>
</dbReference>
<evidence type="ECO:0000259" key="1">
    <source>
        <dbReference type="PROSITE" id="PS51186"/>
    </source>
</evidence>
<dbReference type="InterPro" id="IPR016181">
    <property type="entry name" value="Acyl_CoA_acyltransferase"/>
</dbReference>
<dbReference type="RefSeq" id="WP_198075530.1">
    <property type="nucleotide sequence ID" value="NZ_JAEDAE010000004.1"/>
</dbReference>
<feature type="domain" description="N-acetyltransferase" evidence="1">
    <location>
        <begin position="133"/>
        <end position="273"/>
    </location>
</feature>
<dbReference type="Proteomes" id="UP000625631">
    <property type="component" value="Unassembled WGS sequence"/>
</dbReference>
<dbReference type="SUPFAM" id="SSF55729">
    <property type="entry name" value="Acyl-CoA N-acyltransferases (Nat)"/>
    <property type="match status" value="1"/>
</dbReference>
<dbReference type="EMBL" id="JAEDAE010000004">
    <property type="protein sequence ID" value="MBH8558566.1"/>
    <property type="molecule type" value="Genomic_DNA"/>
</dbReference>
<gene>
    <name evidence="2" type="ORF">I7X13_10945</name>
</gene>
<protein>
    <recommendedName>
        <fullName evidence="1">N-acetyltransferase domain-containing protein</fullName>
    </recommendedName>
</protein>
<proteinExistence type="predicted"/>
<accession>A0ABS0Q8J2</accession>
<evidence type="ECO:0000313" key="3">
    <source>
        <dbReference type="Proteomes" id="UP000625631"/>
    </source>
</evidence>
<evidence type="ECO:0000313" key="2">
    <source>
        <dbReference type="EMBL" id="MBH8558566.1"/>
    </source>
</evidence>
<comment type="caution">
    <text evidence="2">The sequence shown here is derived from an EMBL/GenBank/DDBJ whole genome shotgun (WGS) entry which is preliminary data.</text>
</comment>
<name>A0ABS0Q8J2_9BACT</name>
<dbReference type="InterPro" id="IPR000182">
    <property type="entry name" value="GNAT_dom"/>
</dbReference>